<feature type="compositionally biased region" description="Polar residues" evidence="4">
    <location>
        <begin position="276"/>
        <end position="289"/>
    </location>
</feature>
<name>A0A8B6E8A4_MYTGA</name>
<dbReference type="PROSITE" id="PS50068">
    <property type="entry name" value="LDLRA_2"/>
    <property type="match status" value="1"/>
</dbReference>
<feature type="region of interest" description="Disordered" evidence="4">
    <location>
        <begin position="275"/>
        <end position="314"/>
    </location>
</feature>
<sequence>MYNVSVKMNLSFCSFSVFLFIFSLIVPSAISISTVYLTTSCNQTVAITTGISLQSSTALYYPNSMNCYLAVTVPTNYKVVAVFRRYEIEELSSVCKDSVNFYDGVDTSASLLNLDHNCGNIAPTNITSTGTSLTVQLVTDSTAIYRGFDLILSAFSYAPCSSDQYSCTNSLCISSTLKCDNYDQCGDQSDESDCTDAELANTASSDNSALIAGIAIGVGSVVVICVLIGIYVYRQYRWKMFLKDPLPIIQQWDNQTNYPLTRKYYKTYNDGYHSMKNGSDPNMSSSQDRPSTPNSGGSSSKSIIKIPKSGDSIA</sequence>
<dbReference type="Pfam" id="PF00431">
    <property type="entry name" value="CUB"/>
    <property type="match status" value="1"/>
</dbReference>
<dbReference type="PANTHER" id="PTHR24652:SF69">
    <property type="entry name" value="CUB DOMAIN-CONTAINING PROTEIN"/>
    <property type="match status" value="1"/>
</dbReference>
<dbReference type="InterPro" id="IPR023415">
    <property type="entry name" value="LDLR_class-A_CS"/>
</dbReference>
<dbReference type="PROSITE" id="PS01180">
    <property type="entry name" value="CUB"/>
    <property type="match status" value="1"/>
</dbReference>
<evidence type="ECO:0000256" key="5">
    <source>
        <dbReference type="SAM" id="Phobius"/>
    </source>
</evidence>
<proteinExistence type="predicted"/>
<dbReference type="InterPro" id="IPR000859">
    <property type="entry name" value="CUB_dom"/>
</dbReference>
<keyword evidence="5" id="KW-0812">Transmembrane</keyword>
<evidence type="ECO:0000256" key="2">
    <source>
        <dbReference type="PROSITE-ProRule" id="PRU00059"/>
    </source>
</evidence>
<feature type="disulfide bond" evidence="3">
    <location>
        <begin position="179"/>
        <end position="194"/>
    </location>
</feature>
<reference evidence="7" key="1">
    <citation type="submission" date="2018-11" db="EMBL/GenBank/DDBJ databases">
        <authorList>
            <person name="Alioto T."/>
            <person name="Alioto T."/>
        </authorList>
    </citation>
    <scope>NUCLEOTIDE SEQUENCE</scope>
</reference>
<dbReference type="PANTHER" id="PTHR24652">
    <property type="entry name" value="LOW-DENSITY LIPOPROTEIN RECEPTOR CLASS A DOMAIN-CONTAINING PROTEIN 2"/>
    <property type="match status" value="1"/>
</dbReference>
<keyword evidence="5" id="KW-1133">Transmembrane helix</keyword>
<evidence type="ECO:0000256" key="3">
    <source>
        <dbReference type="PROSITE-ProRule" id="PRU00124"/>
    </source>
</evidence>
<dbReference type="CDD" id="cd00041">
    <property type="entry name" value="CUB"/>
    <property type="match status" value="1"/>
</dbReference>
<dbReference type="SUPFAM" id="SSF57424">
    <property type="entry name" value="LDL receptor-like module"/>
    <property type="match status" value="1"/>
</dbReference>
<dbReference type="PROSITE" id="PS01209">
    <property type="entry name" value="LDLRA_1"/>
    <property type="match status" value="1"/>
</dbReference>
<dbReference type="OrthoDB" id="6514358at2759"/>
<dbReference type="SUPFAM" id="SSF49854">
    <property type="entry name" value="Spermadhesin, CUB domain"/>
    <property type="match status" value="1"/>
</dbReference>
<protein>
    <recommendedName>
        <fullName evidence="6">CUB domain-containing protein</fullName>
    </recommendedName>
</protein>
<organism evidence="7 8">
    <name type="scientific">Mytilus galloprovincialis</name>
    <name type="common">Mediterranean mussel</name>
    <dbReference type="NCBI Taxonomy" id="29158"/>
    <lineage>
        <taxon>Eukaryota</taxon>
        <taxon>Metazoa</taxon>
        <taxon>Spiralia</taxon>
        <taxon>Lophotrochozoa</taxon>
        <taxon>Mollusca</taxon>
        <taxon>Bivalvia</taxon>
        <taxon>Autobranchia</taxon>
        <taxon>Pteriomorphia</taxon>
        <taxon>Mytilida</taxon>
        <taxon>Mytiloidea</taxon>
        <taxon>Mytilidae</taxon>
        <taxon>Mytilinae</taxon>
        <taxon>Mytilus</taxon>
    </lineage>
</organism>
<dbReference type="EMBL" id="UYJE01004633">
    <property type="protein sequence ID" value="VDI29826.1"/>
    <property type="molecule type" value="Genomic_DNA"/>
</dbReference>
<accession>A0A8B6E8A4</accession>
<dbReference type="AlphaFoldDB" id="A0A8B6E8A4"/>
<evidence type="ECO:0000313" key="7">
    <source>
        <dbReference type="EMBL" id="VDI29826.1"/>
    </source>
</evidence>
<dbReference type="InterPro" id="IPR035914">
    <property type="entry name" value="Sperma_CUB_dom_sf"/>
</dbReference>
<comment type="caution">
    <text evidence="2">Lacks conserved residue(s) required for the propagation of feature annotation.</text>
</comment>
<feature type="transmembrane region" description="Helical" evidence="5">
    <location>
        <begin position="209"/>
        <end position="233"/>
    </location>
</feature>
<dbReference type="Pfam" id="PF00057">
    <property type="entry name" value="Ldl_recept_a"/>
    <property type="match status" value="1"/>
</dbReference>
<dbReference type="Proteomes" id="UP000596742">
    <property type="component" value="Unassembled WGS sequence"/>
</dbReference>
<comment type="caution">
    <text evidence="7">The sequence shown here is derived from an EMBL/GenBank/DDBJ whole genome shotgun (WGS) entry which is preliminary data.</text>
</comment>
<feature type="compositionally biased region" description="Low complexity" evidence="4">
    <location>
        <begin position="290"/>
        <end position="314"/>
    </location>
</feature>
<dbReference type="SMART" id="SM00192">
    <property type="entry name" value="LDLa"/>
    <property type="match status" value="1"/>
</dbReference>
<feature type="disulfide bond" evidence="3">
    <location>
        <begin position="167"/>
        <end position="185"/>
    </location>
</feature>
<gene>
    <name evidence="7" type="ORF">MGAL_10B090537</name>
</gene>
<evidence type="ECO:0000259" key="6">
    <source>
        <dbReference type="PROSITE" id="PS01180"/>
    </source>
</evidence>
<dbReference type="Gene3D" id="4.10.400.10">
    <property type="entry name" value="Low-density Lipoprotein Receptor"/>
    <property type="match status" value="1"/>
</dbReference>
<evidence type="ECO:0000256" key="1">
    <source>
        <dbReference type="ARBA" id="ARBA00023157"/>
    </source>
</evidence>
<evidence type="ECO:0000256" key="4">
    <source>
        <dbReference type="SAM" id="MobiDB-lite"/>
    </source>
</evidence>
<keyword evidence="5" id="KW-0472">Membrane</keyword>
<keyword evidence="8" id="KW-1185">Reference proteome</keyword>
<dbReference type="SMART" id="SM00042">
    <property type="entry name" value="CUB"/>
    <property type="match status" value="1"/>
</dbReference>
<dbReference type="CDD" id="cd00112">
    <property type="entry name" value="LDLa"/>
    <property type="match status" value="1"/>
</dbReference>
<dbReference type="Gene3D" id="2.60.120.290">
    <property type="entry name" value="Spermadhesin, CUB domain"/>
    <property type="match status" value="1"/>
</dbReference>
<evidence type="ECO:0000313" key="8">
    <source>
        <dbReference type="Proteomes" id="UP000596742"/>
    </source>
</evidence>
<keyword evidence="1 3" id="KW-1015">Disulfide bond</keyword>
<dbReference type="InterPro" id="IPR042333">
    <property type="entry name" value="LRAD2/Mig-13-like"/>
</dbReference>
<feature type="disulfide bond" evidence="3">
    <location>
        <begin position="160"/>
        <end position="172"/>
    </location>
</feature>
<feature type="domain" description="CUB" evidence="6">
    <location>
        <begin position="41"/>
        <end position="155"/>
    </location>
</feature>
<dbReference type="InterPro" id="IPR036055">
    <property type="entry name" value="LDL_receptor-like_sf"/>
</dbReference>
<dbReference type="InterPro" id="IPR002172">
    <property type="entry name" value="LDrepeatLR_classA_rpt"/>
</dbReference>